<dbReference type="InterPro" id="IPR008042">
    <property type="entry name" value="Retrotrans_Pao"/>
</dbReference>
<sequence length="506" mass="57968">MIQTQWGTSHQKVSSADEGRLWKTLGLHWNRHSDHLTFVPLPDIHLKRHDSKRHLLSLKTPPFTIRTKRLFQSLWLKSLEWDDQMALEINGVEERTGNPGHCQTPTRVDVHSQRSGLGVPDNGSLGGAKDVRFVIGKTQIAPVKQLSLPRLELMAALLAARLKAFDRSTCWSDRNISLSWIKGDPCRWKPFAANRVRDILYLMERSQWLHCLTLPSSSAAVASWRSSSRTSSGGMDLHQWPRRKVPLSPEIRLTSPKRKCLSPLRKRPGRQKIIDPDKHNKLERVIWTTAYCVKFVENVRSSGGGRRSGWQLPLYELQEAEKRWIKEIQTEALPFARITPCPNILPTGDPLAPLCPSVDMEGLLLVRGRLSRTTFPWWRRHPLLLPHNGLIVELILNQTSAALRRRIWVARGRQGIKRCIRACTILRKHNGRPFCSMISDRSPERVAPLFPFNRVGLDFARPLHVKDEQRPPQKVYICLFTCMVTQAVHLELVMDMTTSSFLADLH</sequence>
<dbReference type="AlphaFoldDB" id="A0A0V1MG47"/>
<evidence type="ECO:0000313" key="2">
    <source>
        <dbReference type="Proteomes" id="UP000054843"/>
    </source>
</evidence>
<gene>
    <name evidence="1" type="ORF">T10_5731</name>
</gene>
<accession>A0A0V1MG47</accession>
<dbReference type="InterPro" id="IPR036397">
    <property type="entry name" value="RNaseH_sf"/>
</dbReference>
<name>A0A0V1MG47_9BILA</name>
<dbReference type="OrthoDB" id="5920214at2759"/>
<dbReference type="GO" id="GO:0003676">
    <property type="term" value="F:nucleic acid binding"/>
    <property type="evidence" value="ECO:0007669"/>
    <property type="project" value="InterPro"/>
</dbReference>
<dbReference type="Pfam" id="PF05380">
    <property type="entry name" value="Peptidase_A17"/>
    <property type="match status" value="1"/>
</dbReference>
<evidence type="ECO:0000313" key="1">
    <source>
        <dbReference type="EMBL" id="KRZ70888.1"/>
    </source>
</evidence>
<dbReference type="Gene3D" id="3.30.420.10">
    <property type="entry name" value="Ribonuclease H-like superfamily/Ribonuclease H"/>
    <property type="match status" value="1"/>
</dbReference>
<dbReference type="EMBL" id="JYDO01000106">
    <property type="protein sequence ID" value="KRZ70888.1"/>
    <property type="molecule type" value="Genomic_DNA"/>
</dbReference>
<dbReference type="STRING" id="268474.A0A0V1MG47"/>
<evidence type="ECO:0008006" key="3">
    <source>
        <dbReference type="Google" id="ProtNLM"/>
    </source>
</evidence>
<dbReference type="Proteomes" id="UP000054843">
    <property type="component" value="Unassembled WGS sequence"/>
</dbReference>
<dbReference type="PANTHER" id="PTHR47331">
    <property type="entry name" value="PHD-TYPE DOMAIN-CONTAINING PROTEIN"/>
    <property type="match status" value="1"/>
</dbReference>
<protein>
    <recommendedName>
        <fullName evidence="3">Integrase zinc-binding domain-containing protein</fullName>
    </recommendedName>
</protein>
<comment type="caution">
    <text evidence="1">The sequence shown here is derived from an EMBL/GenBank/DDBJ whole genome shotgun (WGS) entry which is preliminary data.</text>
</comment>
<dbReference type="PANTHER" id="PTHR47331:SF4">
    <property type="entry name" value="PEPTIDASE S1 DOMAIN-CONTAINING PROTEIN"/>
    <property type="match status" value="1"/>
</dbReference>
<keyword evidence="2" id="KW-1185">Reference proteome</keyword>
<reference evidence="1 2" key="1">
    <citation type="submission" date="2015-01" db="EMBL/GenBank/DDBJ databases">
        <title>Evolution of Trichinella species and genotypes.</title>
        <authorList>
            <person name="Korhonen P.K."/>
            <person name="Edoardo P."/>
            <person name="Giuseppe L.R."/>
            <person name="Gasser R.B."/>
        </authorList>
    </citation>
    <scope>NUCLEOTIDE SEQUENCE [LARGE SCALE GENOMIC DNA]</scope>
    <source>
        <strain evidence="1">ISS1980</strain>
    </source>
</reference>
<organism evidence="1 2">
    <name type="scientific">Trichinella papuae</name>
    <dbReference type="NCBI Taxonomy" id="268474"/>
    <lineage>
        <taxon>Eukaryota</taxon>
        <taxon>Metazoa</taxon>
        <taxon>Ecdysozoa</taxon>
        <taxon>Nematoda</taxon>
        <taxon>Enoplea</taxon>
        <taxon>Dorylaimia</taxon>
        <taxon>Trichinellida</taxon>
        <taxon>Trichinellidae</taxon>
        <taxon>Trichinella</taxon>
    </lineage>
</organism>
<proteinExistence type="predicted"/>